<dbReference type="Pfam" id="PF25137">
    <property type="entry name" value="ADH_Fe_C"/>
    <property type="match status" value="1"/>
</dbReference>
<evidence type="ECO:0000256" key="1">
    <source>
        <dbReference type="ARBA" id="ARBA00023002"/>
    </source>
</evidence>
<evidence type="ECO:0000313" key="4">
    <source>
        <dbReference type="EMBL" id="MCY6371439.1"/>
    </source>
</evidence>
<reference evidence="4" key="1">
    <citation type="submission" date="2022-12" db="EMBL/GenBank/DDBJ databases">
        <authorList>
            <person name="Wang J."/>
        </authorList>
    </citation>
    <scope>NUCLEOTIDE SEQUENCE</scope>
    <source>
        <strain evidence="4">HY-42-06</strain>
    </source>
</reference>
<keyword evidence="5" id="KW-1185">Reference proteome</keyword>
<dbReference type="Gene3D" id="3.40.50.1970">
    <property type="match status" value="1"/>
</dbReference>
<dbReference type="RefSeq" id="WP_268050300.1">
    <property type="nucleotide sequence ID" value="NZ_JAPQES010000004.1"/>
</dbReference>
<dbReference type="InterPro" id="IPR056798">
    <property type="entry name" value="ADH_Fe_C"/>
</dbReference>
<feature type="domain" description="Fe-containing alcohol dehydrogenase-like C-terminal" evidence="3">
    <location>
        <begin position="186"/>
        <end position="361"/>
    </location>
</feature>
<comment type="caution">
    <text evidence="4">The sequence shown here is derived from an EMBL/GenBank/DDBJ whole genome shotgun (WGS) entry which is preliminary data.</text>
</comment>
<dbReference type="PROSITE" id="PS00913">
    <property type="entry name" value="ADH_IRON_1"/>
    <property type="match status" value="1"/>
</dbReference>
<dbReference type="PANTHER" id="PTHR11496:SF103">
    <property type="entry name" value="DEHYDROGENASE, PUTATIVE-RELATED"/>
    <property type="match status" value="1"/>
</dbReference>
<protein>
    <submittedName>
        <fullName evidence="4">Iron-containing alcohol dehydrogenase family protein</fullName>
    </submittedName>
</protein>
<feature type="domain" description="Alcohol dehydrogenase iron-type/glycerol dehydrogenase GldA" evidence="2">
    <location>
        <begin position="10"/>
        <end position="174"/>
    </location>
</feature>
<keyword evidence="1" id="KW-0560">Oxidoreductase</keyword>
<evidence type="ECO:0000313" key="5">
    <source>
        <dbReference type="Proteomes" id="UP001079657"/>
    </source>
</evidence>
<accession>A0ABT4CQY1</accession>
<sequence length="366" mass="40836">MKDFRYFMSTEVFYGKNIINEKADLFTNYGKKAFIITGRNSSKRNGSLDDVINILKEKNIDYCIFNEIEENPSLETVEKAADKGKMEGVDFIIGIGGGSPIDSAKGIGILIKNENASVEDLFSEQKLESIPIIAIPTTAGTGTEVTPYAIFTDHRVKTKRNFSQKIFPKVALLDSKYLMTTPDSVTINTAVDALSHLVEGYLTTKANVLSDAAAEKGVSLFGECMEALKKREFTYEIREKLLLISTLGGIVIAQTGTSLPHGMGYSLTYFKGVPHGKANGLLLKSYLEMCSDKKKVNKILECMKLNNLEELEEFIKAIMDKDILINEEEIDKYSETIINNAAKLKNHPDKVTKKDIVRIYVNRLKK</sequence>
<evidence type="ECO:0000259" key="3">
    <source>
        <dbReference type="Pfam" id="PF25137"/>
    </source>
</evidence>
<name>A0ABT4CQY1_9CLOT</name>
<gene>
    <name evidence="4" type="ORF">OXH55_12385</name>
</gene>
<proteinExistence type="predicted"/>
<dbReference type="InterPro" id="IPR039697">
    <property type="entry name" value="Alcohol_dehydrogenase_Fe"/>
</dbReference>
<dbReference type="EMBL" id="JAPQES010000004">
    <property type="protein sequence ID" value="MCY6371439.1"/>
    <property type="molecule type" value="Genomic_DNA"/>
</dbReference>
<dbReference type="Proteomes" id="UP001079657">
    <property type="component" value="Unassembled WGS sequence"/>
</dbReference>
<dbReference type="Gene3D" id="1.20.1090.10">
    <property type="entry name" value="Dehydroquinate synthase-like - alpha domain"/>
    <property type="match status" value="1"/>
</dbReference>
<dbReference type="SUPFAM" id="SSF56796">
    <property type="entry name" value="Dehydroquinate synthase-like"/>
    <property type="match status" value="1"/>
</dbReference>
<dbReference type="PANTHER" id="PTHR11496">
    <property type="entry name" value="ALCOHOL DEHYDROGENASE"/>
    <property type="match status" value="1"/>
</dbReference>
<dbReference type="InterPro" id="IPR018211">
    <property type="entry name" value="ADH_Fe_CS"/>
</dbReference>
<dbReference type="Pfam" id="PF00465">
    <property type="entry name" value="Fe-ADH"/>
    <property type="match status" value="1"/>
</dbReference>
<dbReference type="InterPro" id="IPR001670">
    <property type="entry name" value="ADH_Fe/GldA"/>
</dbReference>
<evidence type="ECO:0000259" key="2">
    <source>
        <dbReference type="Pfam" id="PF00465"/>
    </source>
</evidence>
<dbReference type="CDD" id="cd08181">
    <property type="entry name" value="PPD-like"/>
    <property type="match status" value="1"/>
</dbReference>
<organism evidence="4 5">
    <name type="scientific">Clostridium ganghwense</name>
    <dbReference type="NCBI Taxonomy" id="312089"/>
    <lineage>
        <taxon>Bacteria</taxon>
        <taxon>Bacillati</taxon>
        <taxon>Bacillota</taxon>
        <taxon>Clostridia</taxon>
        <taxon>Eubacteriales</taxon>
        <taxon>Clostridiaceae</taxon>
        <taxon>Clostridium</taxon>
    </lineage>
</organism>